<feature type="domain" description="Glycine radical" evidence="19">
    <location>
        <begin position="619"/>
        <end position="742"/>
    </location>
</feature>
<dbReference type="AlphaFoldDB" id="A0A3S1CK07"/>
<dbReference type="InterPro" id="IPR004184">
    <property type="entry name" value="PFL_dom"/>
</dbReference>
<dbReference type="EC" id="2.3.1.54" evidence="4 18"/>
<dbReference type="GO" id="GO:0006006">
    <property type="term" value="P:glucose metabolic process"/>
    <property type="evidence" value="ECO:0007669"/>
    <property type="project" value="UniProtKB-UniRule"/>
</dbReference>
<protein>
    <recommendedName>
        <fullName evidence="5 18">Formate acetyltransferase</fullName>
        <ecNumber evidence="4 18">2.3.1.54</ecNumber>
    </recommendedName>
    <alternativeName>
        <fullName evidence="12 18">Pyruvate formate-lyase</fullName>
    </alternativeName>
</protein>
<gene>
    <name evidence="21" type="ORF">DSM106972_053890</name>
</gene>
<comment type="subunit">
    <text evidence="18">Homodimer.</text>
</comment>
<proteinExistence type="inferred from homology"/>
<dbReference type="PANTHER" id="PTHR30191">
    <property type="entry name" value="FORMATE ACETYLTRANSFERASE"/>
    <property type="match status" value="1"/>
</dbReference>
<keyword evidence="9 16" id="KW-0556">Organic radical</keyword>
<evidence type="ECO:0000256" key="17">
    <source>
        <dbReference type="PROSITE-ProRule" id="PRU00493"/>
    </source>
</evidence>
<dbReference type="Pfam" id="PF02901">
    <property type="entry name" value="PFL-like"/>
    <property type="match status" value="1"/>
</dbReference>
<evidence type="ECO:0000313" key="22">
    <source>
        <dbReference type="Proteomes" id="UP000271624"/>
    </source>
</evidence>
<dbReference type="FunFam" id="3.20.70.20:FF:000003">
    <property type="entry name" value="Formate acetyltransferase"/>
    <property type="match status" value="1"/>
</dbReference>
<comment type="subcellular location">
    <subcellularLocation>
        <location evidence="1 18">Cytoplasm</location>
    </subcellularLocation>
</comment>
<keyword evidence="8 18" id="KW-0808">Transferase</keyword>
<keyword evidence="7 18" id="KW-0313">Glucose metabolism</keyword>
<dbReference type="Proteomes" id="UP000271624">
    <property type="component" value="Unassembled WGS sequence"/>
</dbReference>
<keyword evidence="6 18" id="KW-0963">Cytoplasm</keyword>
<dbReference type="GO" id="GO:0008861">
    <property type="term" value="F:formate C-acetyltransferase activity"/>
    <property type="evidence" value="ECO:0007669"/>
    <property type="project" value="UniProtKB-UniRule"/>
</dbReference>
<evidence type="ECO:0000256" key="14">
    <source>
        <dbReference type="ARBA" id="ARBA00049029"/>
    </source>
</evidence>
<dbReference type="Pfam" id="PF01228">
    <property type="entry name" value="Gly_radical"/>
    <property type="match status" value="1"/>
</dbReference>
<evidence type="ECO:0000313" key="21">
    <source>
        <dbReference type="EMBL" id="RUT03081.1"/>
    </source>
</evidence>
<evidence type="ECO:0000256" key="2">
    <source>
        <dbReference type="ARBA" id="ARBA00004809"/>
    </source>
</evidence>
<evidence type="ECO:0000256" key="13">
    <source>
        <dbReference type="ARBA" id="ARBA00034302"/>
    </source>
</evidence>
<feature type="active site" description="Cysteine radical intermediate" evidence="15">
    <location>
        <position position="407"/>
    </location>
</feature>
<dbReference type="InterPro" id="IPR019777">
    <property type="entry name" value="Form_AcTrfase_GR_CS"/>
</dbReference>
<feature type="domain" description="PFL" evidence="20">
    <location>
        <begin position="1"/>
        <end position="612"/>
    </location>
</feature>
<dbReference type="InterPro" id="IPR005949">
    <property type="entry name" value="Form_AcTrfase"/>
</dbReference>
<keyword evidence="22" id="KW-1185">Reference proteome</keyword>
<evidence type="ECO:0000256" key="10">
    <source>
        <dbReference type="ARBA" id="ARBA00023277"/>
    </source>
</evidence>
<evidence type="ECO:0000259" key="20">
    <source>
        <dbReference type="PROSITE" id="PS51554"/>
    </source>
</evidence>
<reference evidence="21" key="1">
    <citation type="submission" date="2018-12" db="EMBL/GenBank/DDBJ databases">
        <authorList>
            <person name="Will S."/>
            <person name="Neumann-Schaal M."/>
            <person name="Henke P."/>
        </authorList>
    </citation>
    <scope>NUCLEOTIDE SEQUENCE</scope>
    <source>
        <strain evidence="21">PCC 7102</strain>
    </source>
</reference>
<dbReference type="UniPathway" id="UPA00920">
    <property type="reaction ID" value="UER00891"/>
</dbReference>
<reference evidence="21" key="2">
    <citation type="journal article" date="2019" name="Genome Biol. Evol.">
        <title>Day and night: Metabolic profiles and evolutionary relationships of six axenic non-marine cyanobacteria.</title>
        <authorList>
            <person name="Will S.E."/>
            <person name="Henke P."/>
            <person name="Boedeker C."/>
            <person name="Huang S."/>
            <person name="Brinkmann H."/>
            <person name="Rohde M."/>
            <person name="Jarek M."/>
            <person name="Friedl T."/>
            <person name="Seufert S."/>
            <person name="Schumacher M."/>
            <person name="Overmann J."/>
            <person name="Neumann-Schaal M."/>
            <person name="Petersen J."/>
        </authorList>
    </citation>
    <scope>NUCLEOTIDE SEQUENCE [LARGE SCALE GENOMIC DNA]</scope>
    <source>
        <strain evidence="21">PCC 7102</strain>
    </source>
</reference>
<evidence type="ECO:0000256" key="4">
    <source>
        <dbReference type="ARBA" id="ARBA00013214"/>
    </source>
</evidence>
<dbReference type="NCBIfam" id="TIGR01255">
    <property type="entry name" value="pyr_form_ly_1"/>
    <property type="match status" value="1"/>
</dbReference>
<dbReference type="CDD" id="cd01678">
    <property type="entry name" value="PFL1"/>
    <property type="match status" value="1"/>
</dbReference>
<evidence type="ECO:0000256" key="8">
    <source>
        <dbReference type="ARBA" id="ARBA00022679"/>
    </source>
</evidence>
<dbReference type="RefSeq" id="WP_127083682.1">
    <property type="nucleotide sequence ID" value="NZ_RSCL01000014.1"/>
</dbReference>
<dbReference type="InterPro" id="IPR050244">
    <property type="entry name" value="Auton_GlycylRad_Cofactor"/>
</dbReference>
<comment type="pathway">
    <text evidence="2 18">Fermentation; pyruvate fermentation; formate from pyruvate: step 1/1.</text>
</comment>
<dbReference type="PROSITE" id="PS51554">
    <property type="entry name" value="PFL"/>
    <property type="match status" value="1"/>
</dbReference>
<dbReference type="Gene3D" id="3.20.70.20">
    <property type="match status" value="1"/>
</dbReference>
<keyword evidence="10 18" id="KW-0119">Carbohydrate metabolism</keyword>
<evidence type="ECO:0000256" key="11">
    <source>
        <dbReference type="ARBA" id="ARBA00023315"/>
    </source>
</evidence>
<comment type="catalytic activity">
    <reaction evidence="14 18">
        <text>formate + acetyl-CoA = pyruvate + CoA</text>
        <dbReference type="Rhea" id="RHEA:11844"/>
        <dbReference type="ChEBI" id="CHEBI:15361"/>
        <dbReference type="ChEBI" id="CHEBI:15740"/>
        <dbReference type="ChEBI" id="CHEBI:57287"/>
        <dbReference type="ChEBI" id="CHEBI:57288"/>
        <dbReference type="EC" id="2.3.1.54"/>
    </reaction>
</comment>
<evidence type="ECO:0000256" key="16">
    <source>
        <dbReference type="PIRSR" id="PIRSR000379-2"/>
    </source>
</evidence>
<dbReference type="InterPro" id="IPR001150">
    <property type="entry name" value="Gly_radical"/>
</dbReference>
<evidence type="ECO:0000256" key="6">
    <source>
        <dbReference type="ARBA" id="ARBA00022490"/>
    </source>
</evidence>
<dbReference type="PANTHER" id="PTHR30191:SF0">
    <property type="entry name" value="FORMATE ACETYLTRANSFERASE 1"/>
    <property type="match status" value="1"/>
</dbReference>
<evidence type="ECO:0000256" key="15">
    <source>
        <dbReference type="PIRSR" id="PIRSR000379-1"/>
    </source>
</evidence>
<name>A0A3S1CK07_9CYAN</name>
<dbReference type="PROSITE" id="PS51149">
    <property type="entry name" value="GLY_RADICAL_2"/>
    <property type="match status" value="1"/>
</dbReference>
<feature type="active site" description="S-acetylcysteine intermediate" evidence="15">
    <location>
        <position position="406"/>
    </location>
</feature>
<evidence type="ECO:0000256" key="18">
    <source>
        <dbReference type="RuleBase" id="RU368075"/>
    </source>
</evidence>
<feature type="modified residue" description="Glycine radical" evidence="16 17">
    <location>
        <position position="717"/>
    </location>
</feature>
<dbReference type="OrthoDB" id="9803969at2"/>
<sequence length="742" mass="84497">MLEQWHSFKSGKWMKEINVRDFIQKNYTPYTGNESFLTGATQRTQALWHQVQDLMSIEREKGILDTDTEVVSTITSHRPGYINRELEQIVGLQTEKPLKRAIMPFGGIRVVKDSLQAYGYEINPKTAETFTKYRKTHNDGVFDAYTREMRLCRHYGIITGLPDAYGRGRIIGDYRRVALYGVDALIEDKKAQLESLELDVIDEDTIRLREEISEQVKALFELKEMAVSYGFDISKPAANAKEAVQWLYFGYLAAVKEQNGAAMSLGRVSTFLDIYFERDLQQGKITESELQELIDHFVMKLRMVRFLRTPDYNELFSGDPTWVTECVGGMGEDGRPLVTKNSFRIMHTLYNLGPAPEPNLTVLWSERLPDNFKHFCTKVSIKTSSIQYENDDLMRLYWGDDYAIACCVSAMRIGKQMQFFGARVNLAKCLLYAINGGKDEKSGEQVASEIAPITSEYLDYQEVWSKFEKMMAWLAKAYINTLNVIHYMHDKYCYERIEMALHDRDILRTMACGIAGLSVVADALSAIKYAKVKVLRNQTGLAVDYQIEGDFPKYGNNDDRVDEIAVHLVTRFMNELRKHKTYRNAIPTQSVLTITSNVVYGKKTGNTPDGRKAGEPFAPGANPMHGRDTKGAVASLASVAKLPYEYAQDGISNTFSVVPSALGKLEVDQITNLVGMLDGYFHDSGHHININVLNRDTLMDAMEHPELYPQLTIRVSGYAVNFIKLTREQQLDVIKRTFHERF</sequence>
<dbReference type="EMBL" id="RSCL01000014">
    <property type="protein sequence ID" value="RUT03081.1"/>
    <property type="molecule type" value="Genomic_DNA"/>
</dbReference>
<keyword evidence="11 18" id="KW-0012">Acyltransferase</keyword>
<evidence type="ECO:0000256" key="5">
    <source>
        <dbReference type="ARBA" id="ARBA00013897"/>
    </source>
</evidence>
<accession>A0A3S1CK07</accession>
<evidence type="ECO:0000256" key="7">
    <source>
        <dbReference type="ARBA" id="ARBA00022526"/>
    </source>
</evidence>
<comment type="function">
    <text evidence="13">Catalyzes the conversion of pyruvate to formate and acetyl-CoA.</text>
</comment>
<comment type="similarity">
    <text evidence="3 18">Belongs to the glycyl radical enzyme (GRE) family. PFL subfamily.</text>
</comment>
<dbReference type="SUPFAM" id="SSF51998">
    <property type="entry name" value="PFL-like glycyl radical enzymes"/>
    <property type="match status" value="1"/>
</dbReference>
<evidence type="ECO:0000256" key="1">
    <source>
        <dbReference type="ARBA" id="ARBA00004496"/>
    </source>
</evidence>
<dbReference type="PIRSF" id="PIRSF000379">
    <property type="entry name" value="For_Ac_trans_1"/>
    <property type="match status" value="1"/>
</dbReference>
<dbReference type="GO" id="GO:0005829">
    <property type="term" value="C:cytosol"/>
    <property type="evidence" value="ECO:0007669"/>
    <property type="project" value="TreeGrafter"/>
</dbReference>
<dbReference type="PROSITE" id="PS00850">
    <property type="entry name" value="GLY_RADICAL_1"/>
    <property type="match status" value="1"/>
</dbReference>
<evidence type="ECO:0000259" key="19">
    <source>
        <dbReference type="PROSITE" id="PS51149"/>
    </source>
</evidence>
<evidence type="ECO:0000256" key="3">
    <source>
        <dbReference type="ARBA" id="ARBA00008375"/>
    </source>
</evidence>
<evidence type="ECO:0000256" key="12">
    <source>
        <dbReference type="ARBA" id="ARBA00031063"/>
    </source>
</evidence>
<evidence type="ECO:0000256" key="9">
    <source>
        <dbReference type="ARBA" id="ARBA00022818"/>
    </source>
</evidence>
<organism evidence="21 22">
    <name type="scientific">Dulcicalothrix desertica PCC 7102</name>
    <dbReference type="NCBI Taxonomy" id="232991"/>
    <lineage>
        <taxon>Bacteria</taxon>
        <taxon>Bacillati</taxon>
        <taxon>Cyanobacteriota</taxon>
        <taxon>Cyanophyceae</taxon>
        <taxon>Nostocales</taxon>
        <taxon>Calotrichaceae</taxon>
        <taxon>Dulcicalothrix</taxon>
    </lineage>
</organism>
<comment type="caution">
    <text evidence="21">The sequence shown here is derived from an EMBL/GenBank/DDBJ whole genome shotgun (WGS) entry which is preliminary data.</text>
</comment>